<keyword evidence="8" id="KW-0805">Transcription regulation</keyword>
<dbReference type="PANTHER" id="PTHR14159">
    <property type="entry name" value="ATAXIN-3-RELATED"/>
    <property type="match status" value="1"/>
</dbReference>
<dbReference type="Pfam" id="PF02099">
    <property type="entry name" value="Josephin"/>
    <property type="match status" value="1"/>
</dbReference>
<dbReference type="InterPro" id="IPR006155">
    <property type="entry name" value="Josephin"/>
</dbReference>
<accession>A0A830BMN0</accession>
<sequence length="150" mass="16628">MGTLYHERQESKLCALHCVNAVLQGPAFSEFDLAAMASDLDHAERQMMLDSVSGDFLPEVSHNVSRNGDFSIQVLTKALEVWDLQIIPLDNPVAQAAQINPDVENAYICHLRNHWFLSEESGRRVVTISTACTPRPSTSPSFTSQPTSTR</sequence>
<evidence type="ECO:0000256" key="4">
    <source>
        <dbReference type="ARBA" id="ARBA00022670"/>
    </source>
</evidence>
<evidence type="ECO:0000256" key="2">
    <source>
        <dbReference type="ARBA" id="ARBA00004123"/>
    </source>
</evidence>
<dbReference type="AlphaFoldDB" id="A0A830BMN0"/>
<dbReference type="GO" id="GO:0004843">
    <property type="term" value="F:cysteine-type deubiquitinase activity"/>
    <property type="evidence" value="ECO:0007669"/>
    <property type="project" value="UniProtKB-EC"/>
</dbReference>
<dbReference type="SMART" id="SM01246">
    <property type="entry name" value="Josephin"/>
    <property type="match status" value="1"/>
</dbReference>
<keyword evidence="4" id="KW-0645">Protease</keyword>
<evidence type="ECO:0000256" key="1">
    <source>
        <dbReference type="ARBA" id="ARBA00000707"/>
    </source>
</evidence>
<evidence type="ECO:0000313" key="13">
    <source>
        <dbReference type="EMBL" id="GFP86258.1"/>
    </source>
</evidence>
<evidence type="ECO:0000256" key="10">
    <source>
        <dbReference type="ARBA" id="ARBA00023242"/>
    </source>
</evidence>
<organism evidence="13 14">
    <name type="scientific">Phtheirospermum japonicum</name>
    <dbReference type="NCBI Taxonomy" id="374723"/>
    <lineage>
        <taxon>Eukaryota</taxon>
        <taxon>Viridiplantae</taxon>
        <taxon>Streptophyta</taxon>
        <taxon>Embryophyta</taxon>
        <taxon>Tracheophyta</taxon>
        <taxon>Spermatophyta</taxon>
        <taxon>Magnoliopsida</taxon>
        <taxon>eudicotyledons</taxon>
        <taxon>Gunneridae</taxon>
        <taxon>Pentapetalae</taxon>
        <taxon>asterids</taxon>
        <taxon>lamiids</taxon>
        <taxon>Lamiales</taxon>
        <taxon>Orobanchaceae</taxon>
        <taxon>Orobanchaceae incertae sedis</taxon>
        <taxon>Phtheirospermum</taxon>
    </lineage>
</organism>
<evidence type="ECO:0000256" key="6">
    <source>
        <dbReference type="ARBA" id="ARBA00022801"/>
    </source>
</evidence>
<dbReference type="Proteomes" id="UP000653305">
    <property type="component" value="Unassembled WGS sequence"/>
</dbReference>
<dbReference type="EMBL" id="BMAC01000122">
    <property type="protein sequence ID" value="GFP86258.1"/>
    <property type="molecule type" value="Genomic_DNA"/>
</dbReference>
<dbReference type="InterPro" id="IPR033865">
    <property type="entry name" value="Ataxin-3"/>
</dbReference>
<evidence type="ECO:0000313" key="14">
    <source>
        <dbReference type="Proteomes" id="UP000653305"/>
    </source>
</evidence>
<comment type="caution">
    <text evidence="13">The sequence shown here is derived from an EMBL/GenBank/DDBJ whole genome shotgun (WGS) entry which is preliminary data.</text>
</comment>
<dbReference type="Gene3D" id="3.90.70.40">
    <property type="match status" value="1"/>
</dbReference>
<keyword evidence="10" id="KW-0539">Nucleus</keyword>
<evidence type="ECO:0000256" key="8">
    <source>
        <dbReference type="ARBA" id="ARBA00023015"/>
    </source>
</evidence>
<evidence type="ECO:0000256" key="3">
    <source>
        <dbReference type="ARBA" id="ARBA00012759"/>
    </source>
</evidence>
<comment type="subcellular location">
    <subcellularLocation>
        <location evidence="2">Nucleus</location>
    </subcellularLocation>
</comment>
<dbReference type="PANTHER" id="PTHR14159:SF0">
    <property type="entry name" value="ATAXIN-3-RELATED"/>
    <property type="match status" value="1"/>
</dbReference>
<keyword evidence="5" id="KW-0833">Ubl conjugation pathway</keyword>
<evidence type="ECO:0000256" key="7">
    <source>
        <dbReference type="ARBA" id="ARBA00022807"/>
    </source>
</evidence>
<evidence type="ECO:0000256" key="5">
    <source>
        <dbReference type="ARBA" id="ARBA00022786"/>
    </source>
</evidence>
<dbReference type="EC" id="3.4.19.12" evidence="3"/>
<evidence type="ECO:0000259" key="12">
    <source>
        <dbReference type="PROSITE" id="PS50957"/>
    </source>
</evidence>
<evidence type="ECO:0000256" key="9">
    <source>
        <dbReference type="ARBA" id="ARBA00023163"/>
    </source>
</evidence>
<comment type="catalytic activity">
    <reaction evidence="1">
        <text>Thiol-dependent hydrolysis of ester, thioester, amide, peptide and isopeptide bonds formed by the C-terminal Gly of ubiquitin (a 76-residue protein attached to proteins as an intracellular targeting signal).</text>
        <dbReference type="EC" id="3.4.19.12"/>
    </reaction>
</comment>
<protein>
    <recommendedName>
        <fullName evidence="3">ubiquitinyl hydrolase 1</fullName>
        <ecNumber evidence="3">3.4.19.12</ecNumber>
    </recommendedName>
</protein>
<dbReference type="GO" id="GO:0005634">
    <property type="term" value="C:nucleus"/>
    <property type="evidence" value="ECO:0007669"/>
    <property type="project" value="UniProtKB-SubCell"/>
</dbReference>
<keyword evidence="14" id="KW-1185">Reference proteome</keyword>
<dbReference type="OrthoDB" id="10063692at2759"/>
<dbReference type="PRINTS" id="PR01233">
    <property type="entry name" value="JOSEPHIN"/>
</dbReference>
<dbReference type="GO" id="GO:0006508">
    <property type="term" value="P:proteolysis"/>
    <property type="evidence" value="ECO:0007669"/>
    <property type="project" value="UniProtKB-KW"/>
</dbReference>
<comment type="caution">
    <text evidence="11">Lacks conserved residue(s) required for the propagation of feature annotation.</text>
</comment>
<keyword evidence="9" id="KW-0804">Transcription</keyword>
<proteinExistence type="predicted"/>
<keyword evidence="6" id="KW-0378">Hydrolase</keyword>
<feature type="domain" description="Josephin" evidence="12">
    <location>
        <begin position="1"/>
        <end position="150"/>
    </location>
</feature>
<name>A0A830BMN0_9LAMI</name>
<gene>
    <name evidence="13" type="ORF">PHJA_000769600</name>
</gene>
<reference evidence="13" key="1">
    <citation type="submission" date="2020-07" db="EMBL/GenBank/DDBJ databases">
        <title>Ethylene signaling mediates host invasion by parasitic plants.</title>
        <authorList>
            <person name="Yoshida S."/>
        </authorList>
    </citation>
    <scope>NUCLEOTIDE SEQUENCE</scope>
    <source>
        <strain evidence="13">Okayama</strain>
    </source>
</reference>
<evidence type="ECO:0000256" key="11">
    <source>
        <dbReference type="PROSITE-ProRule" id="PRU00331"/>
    </source>
</evidence>
<dbReference type="PROSITE" id="PS50957">
    <property type="entry name" value="JOSEPHIN"/>
    <property type="match status" value="1"/>
</dbReference>
<dbReference type="GO" id="GO:0016579">
    <property type="term" value="P:protein deubiquitination"/>
    <property type="evidence" value="ECO:0007669"/>
    <property type="project" value="InterPro"/>
</dbReference>
<keyword evidence="7" id="KW-0788">Thiol protease</keyword>